<proteinExistence type="predicted"/>
<accession>A0AAD2QF43</accession>
<comment type="caution">
    <text evidence="1">The sequence shown here is derived from an EMBL/GenBank/DDBJ whole genome shotgun (WGS) entry which is preliminary data.</text>
</comment>
<evidence type="ECO:0000313" key="1">
    <source>
        <dbReference type="EMBL" id="CWU12448.1"/>
    </source>
</evidence>
<dbReference type="AlphaFoldDB" id="A0AAD2QF43"/>
<gene>
    <name evidence="1" type="ORF">ERS514851_01353</name>
</gene>
<name>A0AAD2QF43_NEIME</name>
<dbReference type="Pfam" id="PF20471">
    <property type="entry name" value="DUF6716"/>
    <property type="match status" value="1"/>
</dbReference>
<organism evidence="1 2">
    <name type="scientific">Neisseria meningitidis</name>
    <dbReference type="NCBI Taxonomy" id="487"/>
    <lineage>
        <taxon>Bacteria</taxon>
        <taxon>Pseudomonadati</taxon>
        <taxon>Pseudomonadota</taxon>
        <taxon>Betaproteobacteria</taxon>
        <taxon>Neisseriales</taxon>
        <taxon>Neisseriaceae</taxon>
        <taxon>Neisseria</taxon>
    </lineage>
</organism>
<reference evidence="1 2" key="1">
    <citation type="submission" date="2016-02" db="EMBL/GenBank/DDBJ databases">
        <authorList>
            <consortium name="Pathogen Informatics"/>
        </authorList>
    </citation>
    <scope>NUCLEOTIDE SEQUENCE [LARGE SCALE GENOMIC DNA]</scope>
    <source>
        <strain evidence="1 2">2842STDY5881531</strain>
    </source>
</reference>
<protein>
    <submittedName>
        <fullName evidence="1">Uncharacterized protein</fullName>
    </submittedName>
</protein>
<dbReference type="EMBL" id="FFEF01000014">
    <property type="protein sequence ID" value="CWU12448.1"/>
    <property type="molecule type" value="Genomic_DNA"/>
</dbReference>
<dbReference type="InterPro" id="IPR046561">
    <property type="entry name" value="DUF6716"/>
</dbReference>
<evidence type="ECO:0000313" key="2">
    <source>
        <dbReference type="Proteomes" id="UP000069876"/>
    </source>
</evidence>
<sequence>MNKKRVLLIASYDSFLNTGYAVAKEINYSTIDIYIHQTKKNILSESQLSLNGLSLKEINFFHIDDYFDKLMYQNYDIVILSLGNGLLTRFFRNSSKLNLTLPIVITLFPGVIFGDSESIITRLGANILLFNNYYDYQIGNKFKERYNLSCTNILYGYPILRKKHHCSDGNKVYFIDQVKIPDGKKERLLILKKLIALANRYPHKDLVLLLRVHQNDITVHEDKYSYAELAKNMKLPDNFKIERKRTQDALQEMGYCLSFSSTMLFEAESCGIPIGVISDLGVDKKYANTHFKDSGVLVNLDTVDLDSPNTINPTWAELYTNPDSLSSKEFNQLLEVTSTQPPSFDNYFIAVNDVQPVSMVLLRKFKKLIYHPKQFFVDSKLYKLIKFTK</sequence>
<dbReference type="Proteomes" id="UP000069876">
    <property type="component" value="Unassembled WGS sequence"/>
</dbReference>
<dbReference type="RefSeq" id="WP_019273883.1">
    <property type="nucleotide sequence ID" value="NZ_CP009418.1"/>
</dbReference>